<sequence length="156" mass="18656">MKDNIDFIYEIKINNNLKIQKYFYKILKLVKSKLSVSNKLSLSVNFISDDKSIYLNKTYRNKDYIGDVLSFPIDDEYNIYSQLKFREIGDIFIAPDEAYRKTLKNKNDVFTEFCWLFLHGLLHILGLDHEIDEEAKEMFELTDNILNKINLKYKYI</sequence>
<evidence type="ECO:0000256" key="7">
    <source>
        <dbReference type="ARBA" id="ARBA00022801"/>
    </source>
</evidence>
<name>A0A0K1P5E1_9MOLU</name>
<comment type="similarity">
    <text evidence="1 9">Belongs to the endoribonuclease YbeY family.</text>
</comment>
<dbReference type="EMBL" id="CP012328">
    <property type="protein sequence ID" value="AKU79516.1"/>
    <property type="molecule type" value="Genomic_DNA"/>
</dbReference>
<proteinExistence type="inferred from homology"/>
<evidence type="ECO:0000256" key="4">
    <source>
        <dbReference type="ARBA" id="ARBA00022722"/>
    </source>
</evidence>
<dbReference type="PANTHER" id="PTHR46986">
    <property type="entry name" value="ENDORIBONUCLEASE YBEY, CHLOROPLASTIC"/>
    <property type="match status" value="1"/>
</dbReference>
<dbReference type="HAMAP" id="MF_00009">
    <property type="entry name" value="Endoribonucl_YbeY"/>
    <property type="match status" value="1"/>
</dbReference>
<dbReference type="RefSeq" id="WP_082236163.1">
    <property type="nucleotide sequence ID" value="NZ_CP012328.1"/>
</dbReference>
<keyword evidence="6 9" id="KW-0255">Endonuclease</keyword>
<keyword evidence="10" id="KW-0645">Protease</keyword>
<comment type="cofactor">
    <cofactor evidence="9">
        <name>Zn(2+)</name>
        <dbReference type="ChEBI" id="CHEBI:29105"/>
    </cofactor>
    <text evidence="9">Binds 1 zinc ion.</text>
</comment>
<dbReference type="NCBIfam" id="TIGR00043">
    <property type="entry name" value="rRNA maturation RNase YbeY"/>
    <property type="match status" value="1"/>
</dbReference>
<dbReference type="PATRIC" id="fig|216946.3.peg.271"/>
<reference evidence="10 11" key="1">
    <citation type="journal article" date="2015" name="Genome Announc.">
        <title>Complete Genome Sequence of Spiroplasma turonicum Strain Tab4cT, a Parasite of a Horse Fly, Haematopota sp. (Diptera: Tabanidae).</title>
        <authorList>
            <person name="Davis R.E."/>
            <person name="Shao J."/>
            <person name="Zhao Y."/>
            <person name="Gasparich G.E."/>
            <person name="Gaynor B.J."/>
            <person name="Donofrio N."/>
        </authorList>
    </citation>
    <scope>NUCLEOTIDE SEQUENCE [LARGE SCALE GENOMIC DNA]</scope>
    <source>
        <strain evidence="10 11">Tab4c</strain>
    </source>
</reference>
<dbReference type="AlphaFoldDB" id="A0A0K1P5E1"/>
<keyword evidence="2 9" id="KW-0690">Ribosome biogenesis</keyword>
<accession>A0A0K1P5E1</accession>
<dbReference type="STRING" id="216946.STURO_v1c02710"/>
<dbReference type="GO" id="GO:0008270">
    <property type="term" value="F:zinc ion binding"/>
    <property type="evidence" value="ECO:0007669"/>
    <property type="project" value="UniProtKB-UniRule"/>
</dbReference>
<organism evidence="10 11">
    <name type="scientific">Spiroplasma turonicum</name>
    <dbReference type="NCBI Taxonomy" id="216946"/>
    <lineage>
        <taxon>Bacteria</taxon>
        <taxon>Bacillati</taxon>
        <taxon>Mycoplasmatota</taxon>
        <taxon>Mollicutes</taxon>
        <taxon>Entomoplasmatales</taxon>
        <taxon>Spiroplasmataceae</taxon>
        <taxon>Spiroplasma</taxon>
    </lineage>
</organism>
<dbReference type="InterPro" id="IPR023091">
    <property type="entry name" value="MetalPrtase_cat_dom_sf_prd"/>
</dbReference>
<comment type="function">
    <text evidence="9">Single strand-specific metallo-endoribonuclease involved in late-stage 70S ribosome quality control and in maturation of the 3' terminus of the 16S rRNA.</text>
</comment>
<dbReference type="PANTHER" id="PTHR46986:SF1">
    <property type="entry name" value="ENDORIBONUCLEASE YBEY, CHLOROPLASTIC"/>
    <property type="match status" value="1"/>
</dbReference>
<keyword evidence="3 9" id="KW-0698">rRNA processing</keyword>
<keyword evidence="10" id="KW-0482">Metalloprotease</keyword>
<gene>
    <name evidence="10" type="primary">yqfG</name>
    <name evidence="9" type="synonym">ybeY</name>
    <name evidence="10" type="ORF">STURON_00270</name>
</gene>
<dbReference type="SUPFAM" id="SSF55486">
    <property type="entry name" value="Metalloproteases ('zincins'), catalytic domain"/>
    <property type="match status" value="1"/>
</dbReference>
<evidence type="ECO:0000256" key="5">
    <source>
        <dbReference type="ARBA" id="ARBA00022723"/>
    </source>
</evidence>
<evidence type="ECO:0000256" key="8">
    <source>
        <dbReference type="ARBA" id="ARBA00022833"/>
    </source>
</evidence>
<evidence type="ECO:0000256" key="1">
    <source>
        <dbReference type="ARBA" id="ARBA00010875"/>
    </source>
</evidence>
<feature type="binding site" evidence="9">
    <location>
        <position position="123"/>
    </location>
    <ligand>
        <name>Zn(2+)</name>
        <dbReference type="ChEBI" id="CHEBI:29105"/>
        <note>catalytic</note>
    </ligand>
</feature>
<keyword evidence="5 9" id="KW-0479">Metal-binding</keyword>
<evidence type="ECO:0000313" key="10">
    <source>
        <dbReference type="EMBL" id="AKU79516.1"/>
    </source>
</evidence>
<dbReference type="GO" id="GO:0004222">
    <property type="term" value="F:metalloendopeptidase activity"/>
    <property type="evidence" value="ECO:0007669"/>
    <property type="project" value="InterPro"/>
</dbReference>
<dbReference type="Gene3D" id="3.40.390.30">
    <property type="entry name" value="Metalloproteases ('zincins'), catalytic domain"/>
    <property type="match status" value="1"/>
</dbReference>
<evidence type="ECO:0000256" key="3">
    <source>
        <dbReference type="ARBA" id="ARBA00022552"/>
    </source>
</evidence>
<dbReference type="GO" id="GO:0005737">
    <property type="term" value="C:cytoplasm"/>
    <property type="evidence" value="ECO:0007669"/>
    <property type="project" value="UniProtKB-SubCell"/>
</dbReference>
<evidence type="ECO:0000256" key="6">
    <source>
        <dbReference type="ARBA" id="ARBA00022759"/>
    </source>
</evidence>
<keyword evidence="9" id="KW-0963">Cytoplasm</keyword>
<comment type="subcellular location">
    <subcellularLocation>
        <location evidence="9">Cytoplasm</location>
    </subcellularLocation>
</comment>
<keyword evidence="4 9" id="KW-0540">Nuclease</keyword>
<feature type="binding site" evidence="9">
    <location>
        <position position="129"/>
    </location>
    <ligand>
        <name>Zn(2+)</name>
        <dbReference type="ChEBI" id="CHEBI:29105"/>
        <note>catalytic</note>
    </ligand>
</feature>
<dbReference type="EC" id="3.1.-.-" evidence="9"/>
<feature type="binding site" evidence="9">
    <location>
        <position position="119"/>
    </location>
    <ligand>
        <name>Zn(2+)</name>
        <dbReference type="ChEBI" id="CHEBI:29105"/>
        <note>catalytic</note>
    </ligand>
</feature>
<dbReference type="KEGG" id="stur:STURON_00270"/>
<evidence type="ECO:0000313" key="11">
    <source>
        <dbReference type="Proteomes" id="UP000067243"/>
    </source>
</evidence>
<keyword evidence="7 9" id="KW-0378">Hydrolase</keyword>
<protein>
    <recommendedName>
        <fullName evidence="9">Endoribonuclease YbeY</fullName>
        <ecNumber evidence="9">3.1.-.-</ecNumber>
    </recommendedName>
</protein>
<dbReference type="Proteomes" id="UP000067243">
    <property type="component" value="Chromosome"/>
</dbReference>
<dbReference type="InterPro" id="IPR002036">
    <property type="entry name" value="YbeY"/>
</dbReference>
<dbReference type="Pfam" id="PF02130">
    <property type="entry name" value="YbeY"/>
    <property type="match status" value="1"/>
</dbReference>
<evidence type="ECO:0000256" key="2">
    <source>
        <dbReference type="ARBA" id="ARBA00022517"/>
    </source>
</evidence>
<dbReference type="OrthoDB" id="9807740at2"/>
<dbReference type="GO" id="GO:0006508">
    <property type="term" value="P:proteolysis"/>
    <property type="evidence" value="ECO:0007669"/>
    <property type="project" value="UniProtKB-KW"/>
</dbReference>
<dbReference type="GO" id="GO:0006364">
    <property type="term" value="P:rRNA processing"/>
    <property type="evidence" value="ECO:0007669"/>
    <property type="project" value="UniProtKB-UniRule"/>
</dbReference>
<keyword evidence="8 9" id="KW-0862">Zinc</keyword>
<dbReference type="GO" id="GO:0004521">
    <property type="term" value="F:RNA endonuclease activity"/>
    <property type="evidence" value="ECO:0007669"/>
    <property type="project" value="UniProtKB-UniRule"/>
</dbReference>
<evidence type="ECO:0000256" key="9">
    <source>
        <dbReference type="HAMAP-Rule" id="MF_00009"/>
    </source>
</evidence>
<keyword evidence="11" id="KW-1185">Reference proteome</keyword>